<comment type="caution">
    <text evidence="1">The sequence shown here is derived from an EMBL/GenBank/DDBJ whole genome shotgun (WGS) entry which is preliminary data.</text>
</comment>
<proteinExistence type="predicted"/>
<reference evidence="1 2" key="2">
    <citation type="journal article" date="2022" name="Mol. Ecol. Resour.">
        <title>The genomes of chicory, endive, great burdock and yacon provide insights into Asteraceae paleo-polyploidization history and plant inulin production.</title>
        <authorList>
            <person name="Fan W."/>
            <person name="Wang S."/>
            <person name="Wang H."/>
            <person name="Wang A."/>
            <person name="Jiang F."/>
            <person name="Liu H."/>
            <person name="Zhao H."/>
            <person name="Xu D."/>
            <person name="Zhang Y."/>
        </authorList>
    </citation>
    <scope>NUCLEOTIDE SEQUENCE [LARGE SCALE GENOMIC DNA]</scope>
    <source>
        <strain evidence="2">cv. Yunnan</strain>
        <tissue evidence="1">Leaves</tissue>
    </source>
</reference>
<protein>
    <submittedName>
        <fullName evidence="1">Uncharacterized protein</fullName>
    </submittedName>
</protein>
<dbReference type="EMBL" id="CM042036">
    <property type="protein sequence ID" value="KAI3744657.1"/>
    <property type="molecule type" value="Genomic_DNA"/>
</dbReference>
<gene>
    <name evidence="1" type="ORF">L1987_57746</name>
</gene>
<evidence type="ECO:0000313" key="2">
    <source>
        <dbReference type="Proteomes" id="UP001056120"/>
    </source>
</evidence>
<evidence type="ECO:0000313" key="1">
    <source>
        <dbReference type="EMBL" id="KAI3744657.1"/>
    </source>
</evidence>
<accession>A0ACB9DED5</accession>
<organism evidence="1 2">
    <name type="scientific">Smallanthus sonchifolius</name>
    <dbReference type="NCBI Taxonomy" id="185202"/>
    <lineage>
        <taxon>Eukaryota</taxon>
        <taxon>Viridiplantae</taxon>
        <taxon>Streptophyta</taxon>
        <taxon>Embryophyta</taxon>
        <taxon>Tracheophyta</taxon>
        <taxon>Spermatophyta</taxon>
        <taxon>Magnoliopsida</taxon>
        <taxon>eudicotyledons</taxon>
        <taxon>Gunneridae</taxon>
        <taxon>Pentapetalae</taxon>
        <taxon>asterids</taxon>
        <taxon>campanulids</taxon>
        <taxon>Asterales</taxon>
        <taxon>Asteraceae</taxon>
        <taxon>Asteroideae</taxon>
        <taxon>Heliantheae alliance</taxon>
        <taxon>Millerieae</taxon>
        <taxon>Smallanthus</taxon>
    </lineage>
</organism>
<name>A0ACB9DED5_9ASTR</name>
<sequence>MCGYFTGGSEVKYFMGESEVKYFTGDMKCGYFMGWHGVKYSMLKSEWESSGVISGLASCGLDSCGHMEVDLRLVHEGVYVDITSRMRMRMSLGLVESYGKQHSSGGWLKLSVMSCQSSFKEGGTPWGGSLKEKVRSLKDGRNNLDERKEEENLVFTRGSNWWEFNSLINQRYITIMVLALKQFIVRGGRSSTHGESTPENGGLFGWSGLAQILESWKDRGWIDFLDRCYPLTLERILACGVQLCWN</sequence>
<dbReference type="Proteomes" id="UP001056120">
    <property type="component" value="Linkage Group LG19"/>
</dbReference>
<keyword evidence="2" id="KW-1185">Reference proteome</keyword>
<reference evidence="2" key="1">
    <citation type="journal article" date="2022" name="Mol. Ecol. Resour.">
        <title>The genomes of chicory, endive, great burdock and yacon provide insights into Asteraceae palaeo-polyploidization history and plant inulin production.</title>
        <authorList>
            <person name="Fan W."/>
            <person name="Wang S."/>
            <person name="Wang H."/>
            <person name="Wang A."/>
            <person name="Jiang F."/>
            <person name="Liu H."/>
            <person name="Zhao H."/>
            <person name="Xu D."/>
            <person name="Zhang Y."/>
        </authorList>
    </citation>
    <scope>NUCLEOTIDE SEQUENCE [LARGE SCALE GENOMIC DNA]</scope>
    <source>
        <strain evidence="2">cv. Yunnan</strain>
    </source>
</reference>